<protein>
    <submittedName>
        <fullName evidence="2">Uncharacterized protein</fullName>
    </submittedName>
</protein>
<dbReference type="AlphaFoldDB" id="A0A3S5BVE0"/>
<name>A0A3S5BVE0_9PLAT</name>
<dbReference type="Proteomes" id="UP000784294">
    <property type="component" value="Unassembled WGS sequence"/>
</dbReference>
<feature type="compositionally biased region" description="Polar residues" evidence="1">
    <location>
        <begin position="18"/>
        <end position="28"/>
    </location>
</feature>
<evidence type="ECO:0000313" key="3">
    <source>
        <dbReference type="Proteomes" id="UP000784294"/>
    </source>
</evidence>
<dbReference type="EMBL" id="CAAALY010044646">
    <property type="protein sequence ID" value="VEL20082.1"/>
    <property type="molecule type" value="Genomic_DNA"/>
</dbReference>
<keyword evidence="3" id="KW-1185">Reference proteome</keyword>
<feature type="compositionally biased region" description="Basic and acidic residues" evidence="1">
    <location>
        <begin position="1"/>
        <end position="11"/>
    </location>
</feature>
<gene>
    <name evidence="2" type="ORF">PXEA_LOCUS13522</name>
</gene>
<evidence type="ECO:0000313" key="2">
    <source>
        <dbReference type="EMBL" id="VEL20082.1"/>
    </source>
</evidence>
<reference evidence="2" key="1">
    <citation type="submission" date="2018-11" db="EMBL/GenBank/DDBJ databases">
        <authorList>
            <consortium name="Pathogen Informatics"/>
        </authorList>
    </citation>
    <scope>NUCLEOTIDE SEQUENCE</scope>
</reference>
<accession>A0A3S5BVE0</accession>
<comment type="caution">
    <text evidence="2">The sequence shown here is derived from an EMBL/GenBank/DDBJ whole genome shotgun (WGS) entry which is preliminary data.</text>
</comment>
<proteinExistence type="predicted"/>
<sequence length="106" mass="11924">MPRGRYHPERRIKAKRLQYNTNQPTSSADFEESPASFFPSYLTLNLEPFARVYSKVNRCLIASVISCGPSDRPAVGPISAYNLTPASGLPLLRPPSWRMLVRIDCL</sequence>
<organism evidence="2 3">
    <name type="scientific">Protopolystoma xenopodis</name>
    <dbReference type="NCBI Taxonomy" id="117903"/>
    <lineage>
        <taxon>Eukaryota</taxon>
        <taxon>Metazoa</taxon>
        <taxon>Spiralia</taxon>
        <taxon>Lophotrochozoa</taxon>
        <taxon>Platyhelminthes</taxon>
        <taxon>Monogenea</taxon>
        <taxon>Polyopisthocotylea</taxon>
        <taxon>Polystomatidea</taxon>
        <taxon>Polystomatidae</taxon>
        <taxon>Protopolystoma</taxon>
    </lineage>
</organism>
<evidence type="ECO:0000256" key="1">
    <source>
        <dbReference type="SAM" id="MobiDB-lite"/>
    </source>
</evidence>
<feature type="region of interest" description="Disordered" evidence="1">
    <location>
        <begin position="1"/>
        <end position="33"/>
    </location>
</feature>